<proteinExistence type="predicted"/>
<dbReference type="EMBL" id="DYXD01000058">
    <property type="protein sequence ID" value="HJF07137.1"/>
    <property type="molecule type" value="Genomic_DNA"/>
</dbReference>
<dbReference type="AlphaFoldDB" id="A0A921K3G0"/>
<accession>A0A921K3G0</accession>
<evidence type="ECO:0000256" key="1">
    <source>
        <dbReference type="SAM" id="MobiDB-lite"/>
    </source>
</evidence>
<evidence type="ECO:0000313" key="2">
    <source>
        <dbReference type="EMBL" id="HJF07137.1"/>
    </source>
</evidence>
<name>A0A921K3G0_9BACT</name>
<organism evidence="2 3">
    <name type="scientific">Phocaeicola coprocola</name>
    <dbReference type="NCBI Taxonomy" id="310298"/>
    <lineage>
        <taxon>Bacteria</taxon>
        <taxon>Pseudomonadati</taxon>
        <taxon>Bacteroidota</taxon>
        <taxon>Bacteroidia</taxon>
        <taxon>Bacteroidales</taxon>
        <taxon>Bacteroidaceae</taxon>
        <taxon>Phocaeicola</taxon>
    </lineage>
</organism>
<feature type="compositionally biased region" description="Polar residues" evidence="1">
    <location>
        <begin position="59"/>
        <end position="76"/>
    </location>
</feature>
<gene>
    <name evidence="2" type="ORF">K8U81_02950</name>
</gene>
<dbReference type="Proteomes" id="UP000718012">
    <property type="component" value="Unassembled WGS sequence"/>
</dbReference>
<evidence type="ECO:0000313" key="3">
    <source>
        <dbReference type="Proteomes" id="UP000718012"/>
    </source>
</evidence>
<sequence length="76" mass="8391">MKKAVYIPTGKDKQINKKLNVNGYLVTPNGTLLEYVPSTDAVNVLSESLPSDPQDPSRKNNITPKECNMNNENTSI</sequence>
<protein>
    <submittedName>
        <fullName evidence="2">DUF4329 domain-containing protein</fullName>
    </submittedName>
</protein>
<feature type="region of interest" description="Disordered" evidence="1">
    <location>
        <begin position="46"/>
        <end position="76"/>
    </location>
</feature>
<comment type="caution">
    <text evidence="2">The sequence shown here is derived from an EMBL/GenBank/DDBJ whole genome shotgun (WGS) entry which is preliminary data.</text>
</comment>
<reference evidence="2" key="1">
    <citation type="journal article" date="2021" name="PeerJ">
        <title>Extensive microbial diversity within the chicken gut microbiome revealed by metagenomics and culture.</title>
        <authorList>
            <person name="Gilroy R."/>
            <person name="Ravi A."/>
            <person name="Getino M."/>
            <person name="Pursley I."/>
            <person name="Horton D.L."/>
            <person name="Alikhan N.F."/>
            <person name="Baker D."/>
            <person name="Gharbi K."/>
            <person name="Hall N."/>
            <person name="Watson M."/>
            <person name="Adriaenssens E.M."/>
            <person name="Foster-Nyarko E."/>
            <person name="Jarju S."/>
            <person name="Secka A."/>
            <person name="Antonio M."/>
            <person name="Oren A."/>
            <person name="Chaudhuri R.R."/>
            <person name="La Ragione R."/>
            <person name="Hildebrand F."/>
            <person name="Pallen M.J."/>
        </authorList>
    </citation>
    <scope>NUCLEOTIDE SEQUENCE</scope>
    <source>
        <strain evidence="2">CHK165-8395</strain>
    </source>
</reference>
<reference evidence="2" key="2">
    <citation type="submission" date="2021-09" db="EMBL/GenBank/DDBJ databases">
        <authorList>
            <person name="Gilroy R."/>
        </authorList>
    </citation>
    <scope>NUCLEOTIDE SEQUENCE</scope>
    <source>
        <strain evidence="2">CHK165-8395</strain>
    </source>
</reference>